<dbReference type="SMART" id="SM00896">
    <property type="entry name" value="FDX-ACB"/>
    <property type="match status" value="1"/>
</dbReference>
<comment type="caution">
    <text evidence="15">Lacks conserved residue(s) required for the propagation of feature annotation.</text>
</comment>
<evidence type="ECO:0000313" key="20">
    <source>
        <dbReference type="EMBL" id="GAA4286850.1"/>
    </source>
</evidence>
<dbReference type="InterPro" id="IPR045060">
    <property type="entry name" value="Phe-tRNA-ligase_IIc_bsu"/>
</dbReference>
<dbReference type="RefSeq" id="WP_345038795.1">
    <property type="nucleotide sequence ID" value="NZ_BAABBA010000004.1"/>
</dbReference>
<dbReference type="InterPro" id="IPR033714">
    <property type="entry name" value="tRNA_bind_bactPheRS"/>
</dbReference>
<dbReference type="InterPro" id="IPR041616">
    <property type="entry name" value="PheRS_beta_core"/>
</dbReference>
<dbReference type="InterPro" id="IPR004532">
    <property type="entry name" value="Phe-tRNA-ligase_IIc_bsu_bact"/>
</dbReference>
<comment type="subunit">
    <text evidence="3 15">Tetramer of two alpha and two beta subunits.</text>
</comment>
<evidence type="ECO:0000256" key="10">
    <source>
        <dbReference type="ARBA" id="ARBA00022842"/>
    </source>
</evidence>
<dbReference type="SUPFAM" id="SSF54991">
    <property type="entry name" value="Anticodon-binding domain of PheRS"/>
    <property type="match status" value="1"/>
</dbReference>
<dbReference type="SMART" id="SM00873">
    <property type="entry name" value="B3_4"/>
    <property type="match status" value="1"/>
</dbReference>
<evidence type="ECO:0000256" key="6">
    <source>
        <dbReference type="ARBA" id="ARBA00022598"/>
    </source>
</evidence>
<keyword evidence="5 16" id="KW-0820">tRNA-binding</keyword>
<dbReference type="PROSITE" id="PS51483">
    <property type="entry name" value="B5"/>
    <property type="match status" value="1"/>
</dbReference>
<feature type="binding site" evidence="15">
    <location>
        <position position="506"/>
    </location>
    <ligand>
        <name>Mg(2+)</name>
        <dbReference type="ChEBI" id="CHEBI:18420"/>
        <note>shared with alpha subunit</note>
    </ligand>
</feature>
<evidence type="ECO:0000256" key="16">
    <source>
        <dbReference type="PROSITE-ProRule" id="PRU00209"/>
    </source>
</evidence>
<dbReference type="EC" id="6.1.1.20" evidence="15"/>
<dbReference type="PROSITE" id="PS50886">
    <property type="entry name" value="TRBD"/>
    <property type="match status" value="1"/>
</dbReference>
<dbReference type="GO" id="GO:0016874">
    <property type="term" value="F:ligase activity"/>
    <property type="evidence" value="ECO:0007669"/>
    <property type="project" value="UniProtKB-KW"/>
</dbReference>
<dbReference type="NCBIfam" id="TIGR00472">
    <property type="entry name" value="pheT_bact"/>
    <property type="match status" value="1"/>
</dbReference>
<evidence type="ECO:0000313" key="21">
    <source>
        <dbReference type="Proteomes" id="UP001499841"/>
    </source>
</evidence>
<accession>A0ABP8ES83</accession>
<dbReference type="InterPro" id="IPR045864">
    <property type="entry name" value="aa-tRNA-synth_II/BPL/LPL"/>
</dbReference>
<dbReference type="Gene3D" id="3.50.40.10">
    <property type="entry name" value="Phenylalanyl-trna Synthetase, Chain B, domain 3"/>
    <property type="match status" value="1"/>
</dbReference>
<evidence type="ECO:0000256" key="7">
    <source>
        <dbReference type="ARBA" id="ARBA00022723"/>
    </source>
</evidence>
<dbReference type="PANTHER" id="PTHR10947:SF0">
    <property type="entry name" value="PHENYLALANINE--TRNA LIGASE BETA SUBUNIT"/>
    <property type="match status" value="1"/>
</dbReference>
<dbReference type="InterPro" id="IPR020825">
    <property type="entry name" value="Phe-tRNA_synthase-like_B3/B4"/>
</dbReference>
<dbReference type="Pfam" id="PF03484">
    <property type="entry name" value="B5"/>
    <property type="match status" value="1"/>
</dbReference>
<protein>
    <recommendedName>
        <fullName evidence="15">Phenylalanine--tRNA ligase beta subunit</fullName>
        <ecNumber evidence="15">6.1.1.20</ecNumber>
    </recommendedName>
    <alternativeName>
        <fullName evidence="15">Phenylalanyl-tRNA synthetase beta subunit</fullName>
        <shortName evidence="15">PheRS</shortName>
    </alternativeName>
</protein>
<sequence length="872" mass="91325">MPYVPLTWLAEHVEVPAGTTAEQLAADLVRVGLEEEGIVPPAVTGPLVVGRVLSVSKEEQKNGKTVNYCRVDVGEHNDAPGEGKEPADVPSRGIICGAHNFEAGDHVVVALPGAVLPGPFPIASRKTYGHISDGMICSARELGLGEDHSGIIVLEEMLGADGVPAPGTDALDLLGLGTEVLEINVTPDRGYCFSMRGVAREYSHSTGAAFTDPGLPENLPTPPPAATGDGFAVEVEDPAPVDGPGCDRFVTRIVRGIDPTAPTPRWMVERLTQAGMRPISLAVDVTNYVMLDLGQPLHAYDLGTLAAPIVVRRARAGEKLTTLDDIERRLDPEDLLITDSPDGARAGRVLGLAGVMGGAETEVSAATTDVLIEAAHFDAVSVARTARRHKLPSEAAKRFERGVDTRLQAVAAQRVVDLLVEHGGGTADPAVSDLDTTTAPAPILFDPSQAGRLVGVEYPREQVLDTLRQIGCTVVPAADAETTVAGDGADDAAPGVLVTPPTWRPDLVGPAHLVEEVARLAGYDEIPSVLPPAPAGHGLTVAQRQRRDVARALAEHGLTQVLSYPFVGDDVHDRMGLPADDARRTALRLVNPIADDAPALRTSLLATLLETARRNVSRGTAELGIFEIGLVTRPAGLRAGAAPGVDRRPTEDELAVLRAAVPLQPRRVAGVLAGQQVPDGVWGPGRRSDWADALEAAKIVASTVGVELTVRADDHAPWHPGRCAELSVGGGVVGHAGELHPKACEAFELPSRTVAFELDLDAVLAASPAEPVQVDPVSTFPLAKEDVALVVDASVPAADVLAAVVEGAGELAEEVRLFDVFTGEQLGEGKKSLAFALRLRAADRTLTAEETAGVRNRIVKVAGKRVGAVLRG</sequence>
<feature type="domain" description="FDX-ACB" evidence="18">
    <location>
        <begin position="778"/>
        <end position="871"/>
    </location>
</feature>
<keyword evidence="11 16" id="KW-0694">RNA-binding</keyword>
<evidence type="ECO:0000259" key="19">
    <source>
        <dbReference type="PROSITE" id="PS51483"/>
    </source>
</evidence>
<feature type="domain" description="TRNA-binding" evidence="17">
    <location>
        <begin position="41"/>
        <end position="166"/>
    </location>
</feature>
<dbReference type="InterPro" id="IPR005146">
    <property type="entry name" value="B3/B4_tRNA-bd"/>
</dbReference>
<feature type="binding site" evidence="15">
    <location>
        <position position="516"/>
    </location>
    <ligand>
        <name>Mg(2+)</name>
        <dbReference type="ChEBI" id="CHEBI:18420"/>
        <note>shared with alpha subunit</note>
    </ligand>
</feature>
<feature type="domain" description="B5" evidence="19">
    <location>
        <begin position="438"/>
        <end position="528"/>
    </location>
</feature>
<dbReference type="Gene3D" id="3.30.70.380">
    <property type="entry name" value="Ferrodoxin-fold anticodon-binding domain"/>
    <property type="match status" value="1"/>
</dbReference>
<evidence type="ECO:0000256" key="14">
    <source>
        <dbReference type="ARBA" id="ARBA00049255"/>
    </source>
</evidence>
<dbReference type="Pfam" id="PF01588">
    <property type="entry name" value="tRNA_bind"/>
    <property type="match status" value="1"/>
</dbReference>
<dbReference type="PANTHER" id="PTHR10947">
    <property type="entry name" value="PHENYLALANYL-TRNA SYNTHETASE BETA CHAIN AND LEUCINE-RICH REPEAT-CONTAINING PROTEIN 47"/>
    <property type="match status" value="1"/>
</dbReference>
<dbReference type="Proteomes" id="UP001499841">
    <property type="component" value="Unassembled WGS sequence"/>
</dbReference>
<dbReference type="InterPro" id="IPR009061">
    <property type="entry name" value="DNA-bd_dom_put_sf"/>
</dbReference>
<dbReference type="SMART" id="SM00874">
    <property type="entry name" value="B5"/>
    <property type="match status" value="1"/>
</dbReference>
<feature type="binding site" evidence="15">
    <location>
        <position position="515"/>
    </location>
    <ligand>
        <name>Mg(2+)</name>
        <dbReference type="ChEBI" id="CHEBI:18420"/>
        <note>shared with alpha subunit</note>
    </ligand>
</feature>
<evidence type="ECO:0000259" key="18">
    <source>
        <dbReference type="PROSITE" id="PS51447"/>
    </source>
</evidence>
<evidence type="ECO:0000256" key="13">
    <source>
        <dbReference type="ARBA" id="ARBA00023146"/>
    </source>
</evidence>
<evidence type="ECO:0000256" key="4">
    <source>
        <dbReference type="ARBA" id="ARBA00022490"/>
    </source>
</evidence>
<dbReference type="PROSITE" id="PS51447">
    <property type="entry name" value="FDX_ACB"/>
    <property type="match status" value="1"/>
</dbReference>
<dbReference type="InterPro" id="IPR005121">
    <property type="entry name" value="Fdx_antiC-bd"/>
</dbReference>
<proteinExistence type="inferred from homology"/>
<evidence type="ECO:0000256" key="2">
    <source>
        <dbReference type="ARBA" id="ARBA00008653"/>
    </source>
</evidence>
<keyword evidence="9 15" id="KW-0067">ATP-binding</keyword>
<name>A0ABP8ES83_9MICO</name>
<keyword evidence="21" id="KW-1185">Reference proteome</keyword>
<reference evidence="21" key="1">
    <citation type="journal article" date="2019" name="Int. J. Syst. Evol. Microbiol.">
        <title>The Global Catalogue of Microorganisms (GCM) 10K type strain sequencing project: providing services to taxonomists for standard genome sequencing and annotation.</title>
        <authorList>
            <consortium name="The Broad Institute Genomics Platform"/>
            <consortium name="The Broad Institute Genome Sequencing Center for Infectious Disease"/>
            <person name="Wu L."/>
            <person name="Ma J."/>
        </authorList>
    </citation>
    <scope>NUCLEOTIDE SEQUENCE [LARGE SCALE GENOMIC DNA]</scope>
    <source>
        <strain evidence="21">JCM 17459</strain>
    </source>
</reference>
<dbReference type="SUPFAM" id="SSF46955">
    <property type="entry name" value="Putative DNA-binding domain"/>
    <property type="match status" value="1"/>
</dbReference>
<dbReference type="InterPro" id="IPR002547">
    <property type="entry name" value="tRNA-bd_dom"/>
</dbReference>
<evidence type="ECO:0000256" key="8">
    <source>
        <dbReference type="ARBA" id="ARBA00022741"/>
    </source>
</evidence>
<dbReference type="EMBL" id="BAABBA010000004">
    <property type="protein sequence ID" value="GAA4286850.1"/>
    <property type="molecule type" value="Genomic_DNA"/>
</dbReference>
<evidence type="ECO:0000256" key="12">
    <source>
        <dbReference type="ARBA" id="ARBA00022917"/>
    </source>
</evidence>
<evidence type="ECO:0000256" key="3">
    <source>
        <dbReference type="ARBA" id="ARBA00011209"/>
    </source>
</evidence>
<evidence type="ECO:0000256" key="9">
    <source>
        <dbReference type="ARBA" id="ARBA00022840"/>
    </source>
</evidence>
<dbReference type="Gene3D" id="3.30.56.10">
    <property type="match status" value="2"/>
</dbReference>
<gene>
    <name evidence="15 20" type="primary">pheT</name>
    <name evidence="20" type="ORF">GCM10022262_12090</name>
</gene>
<dbReference type="HAMAP" id="MF_00283">
    <property type="entry name" value="Phe_tRNA_synth_beta1"/>
    <property type="match status" value="1"/>
</dbReference>
<dbReference type="Gene3D" id="2.40.50.140">
    <property type="entry name" value="Nucleic acid-binding proteins"/>
    <property type="match status" value="1"/>
</dbReference>
<dbReference type="SUPFAM" id="SSF56037">
    <property type="entry name" value="PheT/TilS domain"/>
    <property type="match status" value="1"/>
</dbReference>
<dbReference type="Gene3D" id="3.30.930.10">
    <property type="entry name" value="Bira Bifunctional Protein, Domain 2"/>
    <property type="match status" value="1"/>
</dbReference>
<keyword evidence="8 15" id="KW-0547">Nucleotide-binding</keyword>
<dbReference type="InterPro" id="IPR012340">
    <property type="entry name" value="NA-bd_OB-fold"/>
</dbReference>
<evidence type="ECO:0000256" key="1">
    <source>
        <dbReference type="ARBA" id="ARBA00004496"/>
    </source>
</evidence>
<comment type="caution">
    <text evidence="20">The sequence shown here is derived from an EMBL/GenBank/DDBJ whole genome shotgun (WGS) entry which is preliminary data.</text>
</comment>
<keyword evidence="7 15" id="KW-0479">Metal-binding</keyword>
<evidence type="ECO:0000256" key="5">
    <source>
        <dbReference type="ARBA" id="ARBA00022555"/>
    </source>
</evidence>
<dbReference type="InterPro" id="IPR036690">
    <property type="entry name" value="Fdx_antiC-bd_sf"/>
</dbReference>
<keyword evidence="12 15" id="KW-0648">Protein biosynthesis</keyword>
<dbReference type="SUPFAM" id="SSF50249">
    <property type="entry name" value="Nucleic acid-binding proteins"/>
    <property type="match status" value="1"/>
</dbReference>
<dbReference type="CDD" id="cd00769">
    <property type="entry name" value="PheRS_beta_core"/>
    <property type="match status" value="1"/>
</dbReference>
<dbReference type="Pfam" id="PF03483">
    <property type="entry name" value="B3_4"/>
    <property type="match status" value="1"/>
</dbReference>
<dbReference type="Pfam" id="PF17759">
    <property type="entry name" value="tRNA_synthFbeta"/>
    <property type="match status" value="1"/>
</dbReference>
<dbReference type="Pfam" id="PF03147">
    <property type="entry name" value="FDX-ACB"/>
    <property type="match status" value="1"/>
</dbReference>
<comment type="subcellular location">
    <subcellularLocation>
        <location evidence="1 15">Cytoplasm</location>
    </subcellularLocation>
</comment>
<comment type="similarity">
    <text evidence="2 15">Belongs to the phenylalanyl-tRNA synthetase beta subunit family. Type 1 subfamily.</text>
</comment>
<organism evidence="20 21">
    <name type="scientific">Georgenia daeguensis</name>
    <dbReference type="NCBI Taxonomy" id="908355"/>
    <lineage>
        <taxon>Bacteria</taxon>
        <taxon>Bacillati</taxon>
        <taxon>Actinomycetota</taxon>
        <taxon>Actinomycetes</taxon>
        <taxon>Micrococcales</taxon>
        <taxon>Bogoriellaceae</taxon>
        <taxon>Georgenia</taxon>
    </lineage>
</organism>
<evidence type="ECO:0000259" key="17">
    <source>
        <dbReference type="PROSITE" id="PS50886"/>
    </source>
</evidence>
<keyword evidence="4 15" id="KW-0963">Cytoplasm</keyword>
<evidence type="ECO:0000256" key="11">
    <source>
        <dbReference type="ARBA" id="ARBA00022884"/>
    </source>
</evidence>
<keyword evidence="13 15" id="KW-0030">Aminoacyl-tRNA synthetase</keyword>
<evidence type="ECO:0000256" key="15">
    <source>
        <dbReference type="HAMAP-Rule" id="MF_00283"/>
    </source>
</evidence>
<keyword evidence="6 15" id="KW-0436">Ligase</keyword>
<dbReference type="CDD" id="cd02796">
    <property type="entry name" value="tRNA_bind_bactPheRS"/>
    <property type="match status" value="1"/>
</dbReference>
<comment type="catalytic activity">
    <reaction evidence="14 15">
        <text>tRNA(Phe) + L-phenylalanine + ATP = L-phenylalanyl-tRNA(Phe) + AMP + diphosphate + H(+)</text>
        <dbReference type="Rhea" id="RHEA:19413"/>
        <dbReference type="Rhea" id="RHEA-COMP:9668"/>
        <dbReference type="Rhea" id="RHEA-COMP:9699"/>
        <dbReference type="ChEBI" id="CHEBI:15378"/>
        <dbReference type="ChEBI" id="CHEBI:30616"/>
        <dbReference type="ChEBI" id="CHEBI:33019"/>
        <dbReference type="ChEBI" id="CHEBI:58095"/>
        <dbReference type="ChEBI" id="CHEBI:78442"/>
        <dbReference type="ChEBI" id="CHEBI:78531"/>
        <dbReference type="ChEBI" id="CHEBI:456215"/>
        <dbReference type="EC" id="6.1.1.20"/>
    </reaction>
</comment>
<comment type="cofactor">
    <cofactor evidence="15">
        <name>Mg(2+)</name>
        <dbReference type="ChEBI" id="CHEBI:18420"/>
    </cofactor>
    <text evidence="15">Binds 2 magnesium ions per tetramer.</text>
</comment>
<dbReference type="InterPro" id="IPR005147">
    <property type="entry name" value="tRNA_synthase_B5-dom"/>
</dbReference>
<keyword evidence="10 15" id="KW-0460">Magnesium</keyword>
<dbReference type="SUPFAM" id="SSF55681">
    <property type="entry name" value="Class II aaRS and biotin synthetases"/>
    <property type="match status" value="1"/>
</dbReference>